<dbReference type="Gene3D" id="1.10.287.110">
    <property type="entry name" value="DnaJ domain"/>
    <property type="match status" value="1"/>
</dbReference>
<dbReference type="OrthoDB" id="66964at2759"/>
<dbReference type="PROSITE" id="PS50076">
    <property type="entry name" value="DNAJ_2"/>
    <property type="match status" value="1"/>
</dbReference>
<evidence type="ECO:0000313" key="4">
    <source>
        <dbReference type="EMBL" id="KAF2662148.1"/>
    </source>
</evidence>
<reference evidence="4" key="1">
    <citation type="journal article" date="2020" name="Stud. Mycol.">
        <title>101 Dothideomycetes genomes: a test case for predicting lifestyles and emergence of pathogens.</title>
        <authorList>
            <person name="Haridas S."/>
            <person name="Albert R."/>
            <person name="Binder M."/>
            <person name="Bloem J."/>
            <person name="Labutti K."/>
            <person name="Salamov A."/>
            <person name="Andreopoulos B."/>
            <person name="Baker S."/>
            <person name="Barry K."/>
            <person name="Bills G."/>
            <person name="Bluhm B."/>
            <person name="Cannon C."/>
            <person name="Castanera R."/>
            <person name="Culley D."/>
            <person name="Daum C."/>
            <person name="Ezra D."/>
            <person name="Gonzalez J."/>
            <person name="Henrissat B."/>
            <person name="Kuo A."/>
            <person name="Liang C."/>
            <person name="Lipzen A."/>
            <person name="Lutzoni F."/>
            <person name="Magnuson J."/>
            <person name="Mondo S."/>
            <person name="Nolan M."/>
            <person name="Ohm R."/>
            <person name="Pangilinan J."/>
            <person name="Park H.-J."/>
            <person name="Ramirez L."/>
            <person name="Alfaro M."/>
            <person name="Sun H."/>
            <person name="Tritt A."/>
            <person name="Yoshinaga Y."/>
            <person name="Zwiers L.-H."/>
            <person name="Turgeon B."/>
            <person name="Goodwin S."/>
            <person name="Spatafora J."/>
            <person name="Crous P."/>
            <person name="Grigoriev I."/>
        </authorList>
    </citation>
    <scope>NUCLEOTIDE SEQUENCE</scope>
    <source>
        <strain evidence="4">CBS 122681</strain>
    </source>
</reference>
<dbReference type="Proteomes" id="UP000799324">
    <property type="component" value="Unassembled WGS sequence"/>
</dbReference>
<gene>
    <name evidence="4" type="ORF">K491DRAFT_673245</name>
</gene>
<dbReference type="PROSITE" id="PS00636">
    <property type="entry name" value="DNAJ_1"/>
    <property type="match status" value="1"/>
</dbReference>
<evidence type="ECO:0000259" key="3">
    <source>
        <dbReference type="PROSITE" id="PS50076"/>
    </source>
</evidence>
<dbReference type="PRINTS" id="PR00625">
    <property type="entry name" value="JDOMAIN"/>
</dbReference>
<feature type="compositionally biased region" description="Polar residues" evidence="2">
    <location>
        <begin position="199"/>
        <end position="212"/>
    </location>
</feature>
<feature type="compositionally biased region" description="Polar residues" evidence="2">
    <location>
        <begin position="79"/>
        <end position="118"/>
    </location>
</feature>
<name>A0A6A6TTA9_9PLEO</name>
<dbReference type="SMART" id="SM00271">
    <property type="entry name" value="DnaJ"/>
    <property type="match status" value="1"/>
</dbReference>
<dbReference type="EMBL" id="MU004290">
    <property type="protein sequence ID" value="KAF2662148.1"/>
    <property type="molecule type" value="Genomic_DNA"/>
</dbReference>
<feature type="region of interest" description="Disordered" evidence="2">
    <location>
        <begin position="549"/>
        <end position="571"/>
    </location>
</feature>
<feature type="region of interest" description="Disordered" evidence="2">
    <location>
        <begin position="79"/>
        <end position="173"/>
    </location>
</feature>
<proteinExistence type="predicted"/>
<evidence type="ECO:0000313" key="5">
    <source>
        <dbReference type="Proteomes" id="UP000799324"/>
    </source>
</evidence>
<dbReference type="InterPro" id="IPR036869">
    <property type="entry name" value="J_dom_sf"/>
</dbReference>
<dbReference type="CDD" id="cd06257">
    <property type="entry name" value="DnaJ"/>
    <property type="match status" value="1"/>
</dbReference>
<accession>A0A6A6TTA9</accession>
<dbReference type="PANTHER" id="PTHR44360">
    <property type="entry name" value="DNAJ HOMOLOG SUBFAMILY B MEMBER 9"/>
    <property type="match status" value="1"/>
</dbReference>
<organism evidence="4 5">
    <name type="scientific">Lophiostoma macrostomum CBS 122681</name>
    <dbReference type="NCBI Taxonomy" id="1314788"/>
    <lineage>
        <taxon>Eukaryota</taxon>
        <taxon>Fungi</taxon>
        <taxon>Dikarya</taxon>
        <taxon>Ascomycota</taxon>
        <taxon>Pezizomycotina</taxon>
        <taxon>Dothideomycetes</taxon>
        <taxon>Pleosporomycetidae</taxon>
        <taxon>Pleosporales</taxon>
        <taxon>Lophiostomataceae</taxon>
        <taxon>Lophiostoma</taxon>
    </lineage>
</organism>
<dbReference type="SUPFAM" id="SSF46565">
    <property type="entry name" value="Chaperone J-domain"/>
    <property type="match status" value="1"/>
</dbReference>
<dbReference type="GO" id="GO:0005783">
    <property type="term" value="C:endoplasmic reticulum"/>
    <property type="evidence" value="ECO:0007669"/>
    <property type="project" value="TreeGrafter"/>
</dbReference>
<dbReference type="PANTHER" id="PTHR44360:SF1">
    <property type="entry name" value="DNAJ HOMOLOG SUBFAMILY B MEMBER 9"/>
    <property type="match status" value="1"/>
</dbReference>
<dbReference type="GO" id="GO:0036503">
    <property type="term" value="P:ERAD pathway"/>
    <property type="evidence" value="ECO:0007669"/>
    <property type="project" value="TreeGrafter"/>
</dbReference>
<dbReference type="AlphaFoldDB" id="A0A6A6TTA9"/>
<dbReference type="InterPro" id="IPR001623">
    <property type="entry name" value="DnaJ_domain"/>
</dbReference>
<feature type="domain" description="J" evidence="3">
    <location>
        <begin position="3"/>
        <end position="73"/>
    </location>
</feature>
<protein>
    <submittedName>
        <fullName evidence="4">DnaJ-domain-containing protein</fullName>
    </submittedName>
</protein>
<feature type="region of interest" description="Disordered" evidence="2">
    <location>
        <begin position="195"/>
        <end position="216"/>
    </location>
</feature>
<dbReference type="Pfam" id="PF00226">
    <property type="entry name" value="DnaJ"/>
    <property type="match status" value="1"/>
</dbReference>
<keyword evidence="1" id="KW-0143">Chaperone</keyword>
<dbReference type="InterPro" id="IPR018253">
    <property type="entry name" value="DnaJ_domain_CS"/>
</dbReference>
<evidence type="ECO:0000256" key="1">
    <source>
        <dbReference type="ARBA" id="ARBA00023186"/>
    </source>
</evidence>
<dbReference type="InterPro" id="IPR051948">
    <property type="entry name" value="Hsp70_co-chaperone_J-domain"/>
</dbReference>
<evidence type="ECO:0000256" key="2">
    <source>
        <dbReference type="SAM" id="MobiDB-lite"/>
    </source>
</evidence>
<keyword evidence="5" id="KW-1185">Reference proteome</keyword>
<dbReference type="GO" id="GO:0051087">
    <property type="term" value="F:protein-folding chaperone binding"/>
    <property type="evidence" value="ECO:0007669"/>
    <property type="project" value="TreeGrafter"/>
</dbReference>
<sequence length="584" mass="64382">MANLYQVLNVATTDPHNVIKKAFQRIALTHHPDKTRNLPARERNAKEEKFKAANNAWETLSDATKRSAYDQSLLRKGQLTANPSDAPTSTFASANANRSTRSKPPNPKPFSSTSSTWQHHGFDPRPHSGGYNPNTHPLGTPEFPFRKVPSTTRNVDVESPSYHPTPGVFGSSSSPKWKADTVFGDLSNPRPAFDPRFASSMSGPDSKPTYSSGPGIRSGSFGLSPGLFDAPPRTLYVHRTPQRTSISYKNIKNWDFSIGISGKFSLEVDPLFTSTETSSTSMEVDMRLRRTLQAASFGEDEVFVNLRSCPRSQNITLASLFEEDPSGIRLRLTFTTKAPSKPPWSFGFRADWNEKAPASSTFRVTDIIFNDVTNPQDLLLEIPIRALKQDYPDMEFHHEHWPRDGVCPYLTSHGKTFQMAIARGHCVVASVGVRSQTISRAMNGLGTFISSSSLRLHTNTVLRRSTTRPAIREYHQQRSVTVPVISPAGAFEIVLVAVTLGFNDDTDVAQYEKDLERLPIGMPTRGWVALSTFTRGQMLAGAGGAIATGSPGREAASEPSYTAVTHTADGHDSRPRVYFCSIRH</sequence>
<dbReference type="GO" id="GO:0051787">
    <property type="term" value="F:misfolded protein binding"/>
    <property type="evidence" value="ECO:0007669"/>
    <property type="project" value="TreeGrafter"/>
</dbReference>
<feature type="region of interest" description="Disordered" evidence="2">
    <location>
        <begin position="30"/>
        <end position="51"/>
    </location>
</feature>